<dbReference type="Pfam" id="PF00248">
    <property type="entry name" value="Aldo_ket_red"/>
    <property type="match status" value="1"/>
</dbReference>
<comment type="caution">
    <text evidence="2">The sequence shown here is derived from an EMBL/GenBank/DDBJ whole genome shotgun (WGS) entry which is preliminary data.</text>
</comment>
<gene>
    <name evidence="2" type="ORF">H5410_053472</name>
</gene>
<accession>A0A9J5X5Z8</accession>
<reference evidence="2 3" key="1">
    <citation type="submission" date="2020-09" db="EMBL/GenBank/DDBJ databases">
        <title>De no assembly of potato wild relative species, Solanum commersonii.</title>
        <authorList>
            <person name="Cho K."/>
        </authorList>
    </citation>
    <scope>NUCLEOTIDE SEQUENCE [LARGE SCALE GENOMIC DNA]</scope>
    <source>
        <strain evidence="2">LZ3.2</strain>
        <tissue evidence="2">Leaf</tissue>
    </source>
</reference>
<dbReference type="GO" id="GO:0016491">
    <property type="term" value="F:oxidoreductase activity"/>
    <property type="evidence" value="ECO:0007669"/>
    <property type="project" value="InterPro"/>
</dbReference>
<dbReference type="PROSITE" id="PS00062">
    <property type="entry name" value="ALDOKETO_REDUCTASE_2"/>
    <property type="match status" value="1"/>
</dbReference>
<dbReference type="OrthoDB" id="1728341at2759"/>
<evidence type="ECO:0000313" key="2">
    <source>
        <dbReference type="EMBL" id="KAG5582845.1"/>
    </source>
</evidence>
<dbReference type="AlphaFoldDB" id="A0A9J5X5Z8"/>
<dbReference type="Gene3D" id="3.20.20.100">
    <property type="entry name" value="NADP-dependent oxidoreductase domain"/>
    <property type="match status" value="2"/>
</dbReference>
<feature type="domain" description="NADP-dependent oxidoreductase" evidence="1">
    <location>
        <begin position="64"/>
        <end position="94"/>
    </location>
</feature>
<dbReference type="Proteomes" id="UP000824120">
    <property type="component" value="Chromosome 10"/>
</dbReference>
<evidence type="ECO:0000259" key="1">
    <source>
        <dbReference type="Pfam" id="PF00248"/>
    </source>
</evidence>
<name>A0A9J5X5Z8_SOLCO</name>
<sequence>MCFIDENALSTVAVKSKSTLQIGEVVKRQLKDGVAKREDLFITSKLWMKNTADAFTPENLIPADIPSTWQVMEKLYDSGKAKAIGVSNFSTKKLGDSSCSSCC</sequence>
<evidence type="ECO:0000313" key="3">
    <source>
        <dbReference type="Proteomes" id="UP000824120"/>
    </source>
</evidence>
<organism evidence="2 3">
    <name type="scientific">Solanum commersonii</name>
    <name type="common">Commerson's wild potato</name>
    <name type="synonym">Commerson's nightshade</name>
    <dbReference type="NCBI Taxonomy" id="4109"/>
    <lineage>
        <taxon>Eukaryota</taxon>
        <taxon>Viridiplantae</taxon>
        <taxon>Streptophyta</taxon>
        <taxon>Embryophyta</taxon>
        <taxon>Tracheophyta</taxon>
        <taxon>Spermatophyta</taxon>
        <taxon>Magnoliopsida</taxon>
        <taxon>eudicotyledons</taxon>
        <taxon>Gunneridae</taxon>
        <taxon>Pentapetalae</taxon>
        <taxon>asterids</taxon>
        <taxon>lamiids</taxon>
        <taxon>Solanales</taxon>
        <taxon>Solanaceae</taxon>
        <taxon>Solanoideae</taxon>
        <taxon>Solaneae</taxon>
        <taxon>Solanum</taxon>
    </lineage>
</organism>
<protein>
    <recommendedName>
        <fullName evidence="1">NADP-dependent oxidoreductase domain-containing protein</fullName>
    </recommendedName>
</protein>
<dbReference type="EMBL" id="JACXVP010000010">
    <property type="protein sequence ID" value="KAG5582845.1"/>
    <property type="molecule type" value="Genomic_DNA"/>
</dbReference>
<dbReference type="InterPro" id="IPR018170">
    <property type="entry name" value="Aldo/ket_reductase_CS"/>
</dbReference>
<dbReference type="PANTHER" id="PTHR11732">
    <property type="entry name" value="ALDO/KETO REDUCTASE"/>
    <property type="match status" value="1"/>
</dbReference>
<dbReference type="InterPro" id="IPR020471">
    <property type="entry name" value="AKR"/>
</dbReference>
<keyword evidence="3" id="KW-1185">Reference proteome</keyword>
<dbReference type="InterPro" id="IPR036812">
    <property type="entry name" value="NAD(P)_OxRdtase_dom_sf"/>
</dbReference>
<dbReference type="InterPro" id="IPR023210">
    <property type="entry name" value="NADP_OxRdtase_dom"/>
</dbReference>
<proteinExistence type="predicted"/>
<dbReference type="SUPFAM" id="SSF51430">
    <property type="entry name" value="NAD(P)-linked oxidoreductase"/>
    <property type="match status" value="1"/>
</dbReference>